<dbReference type="GO" id="GO:0005829">
    <property type="term" value="C:cytosol"/>
    <property type="evidence" value="ECO:0007669"/>
    <property type="project" value="TreeGrafter"/>
</dbReference>
<reference evidence="4 5" key="1">
    <citation type="submission" date="2017-08" db="EMBL/GenBank/DDBJ databases">
        <title>Infants hospitalized years apart are colonized by the same room-sourced microbial strains.</title>
        <authorList>
            <person name="Brooks B."/>
            <person name="Olm M.R."/>
            <person name="Firek B.A."/>
            <person name="Baker R."/>
            <person name="Thomas B.C."/>
            <person name="Morowitz M.J."/>
            <person name="Banfield J.F."/>
        </authorList>
    </citation>
    <scope>NUCLEOTIDE SEQUENCE [LARGE SCALE GENOMIC DNA]</scope>
    <source>
        <strain evidence="4">S2_003_000_R2_14</strain>
    </source>
</reference>
<gene>
    <name evidence="4" type="ORF">DI536_32980</name>
</gene>
<dbReference type="Gene3D" id="3.40.50.720">
    <property type="entry name" value="NAD(P)-binding Rossmann-like Domain"/>
    <property type="match status" value="1"/>
</dbReference>
<dbReference type="InterPro" id="IPR013154">
    <property type="entry name" value="ADH-like_N"/>
</dbReference>
<evidence type="ECO:0000259" key="3">
    <source>
        <dbReference type="SMART" id="SM00829"/>
    </source>
</evidence>
<dbReference type="GO" id="GO:0070402">
    <property type="term" value="F:NADPH binding"/>
    <property type="evidence" value="ECO:0007669"/>
    <property type="project" value="TreeGrafter"/>
</dbReference>
<organism evidence="4 5">
    <name type="scientific">Archangium gephyra</name>
    <dbReference type="NCBI Taxonomy" id="48"/>
    <lineage>
        <taxon>Bacteria</taxon>
        <taxon>Pseudomonadati</taxon>
        <taxon>Myxococcota</taxon>
        <taxon>Myxococcia</taxon>
        <taxon>Myxococcales</taxon>
        <taxon>Cystobacterineae</taxon>
        <taxon>Archangiaceae</taxon>
        <taxon>Archangium</taxon>
    </lineage>
</organism>
<dbReference type="PROSITE" id="PS01162">
    <property type="entry name" value="QOR_ZETA_CRYSTAL"/>
    <property type="match status" value="1"/>
</dbReference>
<dbReference type="EMBL" id="QFQP01000048">
    <property type="protein sequence ID" value="PZR05112.1"/>
    <property type="molecule type" value="Genomic_DNA"/>
</dbReference>
<keyword evidence="2" id="KW-0560">Oxidoreductase</keyword>
<dbReference type="Pfam" id="PF00107">
    <property type="entry name" value="ADH_zinc_N"/>
    <property type="match status" value="1"/>
</dbReference>
<name>A0A2W5SQ73_9BACT</name>
<dbReference type="Proteomes" id="UP000249061">
    <property type="component" value="Unassembled WGS sequence"/>
</dbReference>
<dbReference type="InterPro" id="IPR011032">
    <property type="entry name" value="GroES-like_sf"/>
</dbReference>
<evidence type="ECO:0000256" key="1">
    <source>
        <dbReference type="ARBA" id="ARBA00022857"/>
    </source>
</evidence>
<dbReference type="SMART" id="SM00829">
    <property type="entry name" value="PKS_ER"/>
    <property type="match status" value="1"/>
</dbReference>
<dbReference type="GO" id="GO:0003960">
    <property type="term" value="F:quinone reductase (NADPH) activity"/>
    <property type="evidence" value="ECO:0007669"/>
    <property type="project" value="InterPro"/>
</dbReference>
<dbReference type="CDD" id="cd05286">
    <property type="entry name" value="QOR2"/>
    <property type="match status" value="1"/>
</dbReference>
<evidence type="ECO:0000313" key="5">
    <source>
        <dbReference type="Proteomes" id="UP000249061"/>
    </source>
</evidence>
<dbReference type="PANTHER" id="PTHR48106">
    <property type="entry name" value="QUINONE OXIDOREDUCTASE PIG3-RELATED"/>
    <property type="match status" value="1"/>
</dbReference>
<dbReference type="Gene3D" id="3.90.180.10">
    <property type="entry name" value="Medium-chain alcohol dehydrogenases, catalytic domain"/>
    <property type="match status" value="1"/>
</dbReference>
<protein>
    <submittedName>
        <fullName evidence="4">Quinone oxidoreductase</fullName>
    </submittedName>
</protein>
<dbReference type="GO" id="GO:0008270">
    <property type="term" value="F:zinc ion binding"/>
    <property type="evidence" value="ECO:0007669"/>
    <property type="project" value="InterPro"/>
</dbReference>
<dbReference type="Pfam" id="PF08240">
    <property type="entry name" value="ADH_N"/>
    <property type="match status" value="1"/>
</dbReference>
<dbReference type="SUPFAM" id="SSF51735">
    <property type="entry name" value="NAD(P)-binding Rossmann-fold domains"/>
    <property type="match status" value="1"/>
</dbReference>
<comment type="caution">
    <text evidence="4">The sequence shown here is derived from an EMBL/GenBank/DDBJ whole genome shotgun (WGS) entry which is preliminary data.</text>
</comment>
<accession>A0A2W5SQ73</accession>
<feature type="domain" description="Enoyl reductase (ER)" evidence="3">
    <location>
        <begin position="11"/>
        <end position="318"/>
    </location>
</feature>
<dbReference type="GO" id="GO:0035925">
    <property type="term" value="F:mRNA 3'-UTR AU-rich region binding"/>
    <property type="evidence" value="ECO:0007669"/>
    <property type="project" value="TreeGrafter"/>
</dbReference>
<dbReference type="InterPro" id="IPR036291">
    <property type="entry name" value="NAD(P)-bd_dom_sf"/>
</dbReference>
<evidence type="ECO:0000256" key="2">
    <source>
        <dbReference type="ARBA" id="ARBA00023002"/>
    </source>
</evidence>
<sequence length="320" mass="33473">MTRAIRVHRTGDASVLQLEDVEVSPPGAGEVQVKHTALGLNFIDVYYRSGLYPTPLPMTPGQEAAGVVVSVGPGVSGFVAGDRVAYAGAVGAYADVRNVKAEVLVKVPDGIDDVTAAAVLLKGMTAHMLLFGVRDTKRGETLLFHAAAGGVGQLVTQWARHVGATVIGSVGSAAKVELAARHCDHVVTTDGDWVAAVKSIAPHGVDAAFDSIGKDTLLKSLDAVRDRGMLVSFGQSSGKPPPIEMGMLGGHRSLFVTRPSLHGWNHDRASLESRANALFEALKRGAVKVATPTQFKLSEVADAHRALEGRKTTGSVVLIP</sequence>
<dbReference type="InterPro" id="IPR013149">
    <property type="entry name" value="ADH-like_C"/>
</dbReference>
<evidence type="ECO:0000313" key="4">
    <source>
        <dbReference type="EMBL" id="PZR05112.1"/>
    </source>
</evidence>
<dbReference type="AlphaFoldDB" id="A0A2W5SQ73"/>
<keyword evidence="1" id="KW-0521">NADP</keyword>
<dbReference type="SUPFAM" id="SSF50129">
    <property type="entry name" value="GroES-like"/>
    <property type="match status" value="1"/>
</dbReference>
<dbReference type="InterPro" id="IPR047618">
    <property type="entry name" value="QOR-like"/>
</dbReference>
<proteinExistence type="predicted"/>
<dbReference type="PANTHER" id="PTHR48106:SF13">
    <property type="entry name" value="QUINONE OXIDOREDUCTASE-RELATED"/>
    <property type="match status" value="1"/>
</dbReference>
<dbReference type="InterPro" id="IPR002364">
    <property type="entry name" value="Quin_OxRdtase/zeta-crystal_CS"/>
</dbReference>
<dbReference type="InterPro" id="IPR020843">
    <property type="entry name" value="ER"/>
</dbReference>